<feature type="transmembrane region" description="Helical" evidence="5">
    <location>
        <begin position="238"/>
        <end position="259"/>
    </location>
</feature>
<dbReference type="SUPFAM" id="SSF50182">
    <property type="entry name" value="Sm-like ribonucleoproteins"/>
    <property type="match status" value="1"/>
</dbReference>
<dbReference type="Gene3D" id="2.30.30.60">
    <property type="match status" value="1"/>
</dbReference>
<sequence>MAPVFSVARMTAVIYARGYYWRQLPLGELSAAFALLALGVLLRGLSKRWHPKPIRWRTPGEPEGWREGILSAIFPPLEAGLLGTAAVMIVLAASNYLRHFTGKGLPRLSIVVGVEAVWSLAFWWFLARFAAVSLHWIQKKTGIGRGEWALLLFPRVARFAYFLVPAIGLIAVESFPLPHFYRLILHKVLAIYTIGLVGLAAGQCVAAVADLLLQRHPMRLPDAAADLRSRKIHTQVRVASRVLYFLIGLVTLSSVLMLFSEVRHLGASLLASAGIVGVIGGLAAQRTIGNIFAGLQIAWTQPVRLGDVVVVEGQWGTIEEITLTYVVVAVWDQIRLVLPISYLIEHPFQNWTRNSSELLGTAHVFVDYTMPVEEMRKYLLEICRKNPLWDGRVAVAQVTHATERTMNVRLLVSAQNSSKLWDLRCAVREEMIAFVRERFPECLPKIRAEWEAVEKSSRSNLLDG</sequence>
<organism evidence="7 8">
    <name type="scientific">Methylacidimicrobium cyclopophantes</name>
    <dbReference type="NCBI Taxonomy" id="1041766"/>
    <lineage>
        <taxon>Bacteria</taxon>
        <taxon>Pseudomonadati</taxon>
        <taxon>Verrucomicrobiota</taxon>
        <taxon>Methylacidimicrobium</taxon>
    </lineage>
</organism>
<accession>A0A5E6MCK6</accession>
<evidence type="ECO:0000313" key="8">
    <source>
        <dbReference type="Proteomes" id="UP000381693"/>
    </source>
</evidence>
<dbReference type="GO" id="GO:0016020">
    <property type="term" value="C:membrane"/>
    <property type="evidence" value="ECO:0007669"/>
    <property type="project" value="UniProtKB-SubCell"/>
</dbReference>
<feature type="transmembrane region" description="Helical" evidence="5">
    <location>
        <begin position="29"/>
        <end position="46"/>
    </location>
</feature>
<feature type="transmembrane region" description="Helical" evidence="5">
    <location>
        <begin position="265"/>
        <end position="284"/>
    </location>
</feature>
<feature type="transmembrane region" description="Helical" evidence="5">
    <location>
        <begin position="189"/>
        <end position="213"/>
    </location>
</feature>
<dbReference type="GO" id="GO:0008381">
    <property type="term" value="F:mechanosensitive monoatomic ion channel activity"/>
    <property type="evidence" value="ECO:0007669"/>
    <property type="project" value="UniProtKB-ARBA"/>
</dbReference>
<feature type="transmembrane region" description="Helical" evidence="5">
    <location>
        <begin position="79"/>
        <end position="97"/>
    </location>
</feature>
<evidence type="ECO:0000259" key="6">
    <source>
        <dbReference type="Pfam" id="PF00924"/>
    </source>
</evidence>
<dbReference type="InterPro" id="IPR023408">
    <property type="entry name" value="MscS_beta-dom_sf"/>
</dbReference>
<evidence type="ECO:0000313" key="7">
    <source>
        <dbReference type="EMBL" id="VVM06949.1"/>
    </source>
</evidence>
<evidence type="ECO:0000256" key="2">
    <source>
        <dbReference type="ARBA" id="ARBA00022692"/>
    </source>
</evidence>
<evidence type="ECO:0000256" key="1">
    <source>
        <dbReference type="ARBA" id="ARBA00004370"/>
    </source>
</evidence>
<feature type="transmembrane region" description="Helical" evidence="5">
    <location>
        <begin position="158"/>
        <end position="177"/>
    </location>
</feature>
<reference evidence="7" key="1">
    <citation type="submission" date="2019-09" db="EMBL/GenBank/DDBJ databases">
        <authorList>
            <person name="Cremers G."/>
        </authorList>
    </citation>
    <scope>NUCLEOTIDE SEQUENCE [LARGE SCALE GENOMIC DNA]</scope>
    <source>
        <strain evidence="7">3B</strain>
    </source>
</reference>
<evidence type="ECO:0000256" key="4">
    <source>
        <dbReference type="ARBA" id="ARBA00023136"/>
    </source>
</evidence>
<evidence type="ECO:0000256" key="3">
    <source>
        <dbReference type="ARBA" id="ARBA00022989"/>
    </source>
</evidence>
<dbReference type="Gene3D" id="1.10.287.1260">
    <property type="match status" value="1"/>
</dbReference>
<dbReference type="PANTHER" id="PTHR30566">
    <property type="entry name" value="YNAI-RELATED MECHANOSENSITIVE ION CHANNEL"/>
    <property type="match status" value="1"/>
</dbReference>
<protein>
    <submittedName>
        <fullName evidence="7">Mechanosensitive channel MscK</fullName>
    </submittedName>
</protein>
<comment type="caution">
    <text evidence="7">The sequence shown here is derived from an EMBL/GenBank/DDBJ whole genome shotgun (WGS) entry which is preliminary data.</text>
</comment>
<proteinExistence type="predicted"/>
<evidence type="ECO:0000256" key="5">
    <source>
        <dbReference type="SAM" id="Phobius"/>
    </source>
</evidence>
<dbReference type="EMBL" id="CABFUZ020000136">
    <property type="protein sequence ID" value="VVM06949.1"/>
    <property type="molecule type" value="Genomic_DNA"/>
</dbReference>
<dbReference type="PANTHER" id="PTHR30566:SF25">
    <property type="entry name" value="INNER MEMBRANE PROTEIN"/>
    <property type="match status" value="1"/>
</dbReference>
<keyword evidence="8" id="KW-1185">Reference proteome</keyword>
<feature type="domain" description="Mechanosensitive ion channel MscS" evidence="6">
    <location>
        <begin position="287"/>
        <end position="353"/>
    </location>
</feature>
<dbReference type="Pfam" id="PF00924">
    <property type="entry name" value="MS_channel_2nd"/>
    <property type="match status" value="1"/>
</dbReference>
<keyword evidence="3 5" id="KW-1133">Transmembrane helix</keyword>
<comment type="subcellular location">
    <subcellularLocation>
        <location evidence="1">Membrane</location>
    </subcellularLocation>
</comment>
<dbReference type="InterPro" id="IPR010920">
    <property type="entry name" value="LSM_dom_sf"/>
</dbReference>
<dbReference type="AlphaFoldDB" id="A0A5E6MCK6"/>
<gene>
    <name evidence="7" type="primary">mscK</name>
    <name evidence="7" type="ORF">MAMC_01361</name>
</gene>
<dbReference type="InterPro" id="IPR006685">
    <property type="entry name" value="MscS_channel_2nd"/>
</dbReference>
<name>A0A5E6MCK6_9BACT</name>
<dbReference type="Proteomes" id="UP000381693">
    <property type="component" value="Unassembled WGS sequence"/>
</dbReference>
<keyword evidence="2 5" id="KW-0812">Transmembrane</keyword>
<keyword evidence="4 5" id="KW-0472">Membrane</keyword>